<gene>
    <name evidence="3" type="ORF">FAGAP_1152</name>
</gene>
<proteinExistence type="predicted"/>
<keyword evidence="4" id="KW-1185">Reference proteome</keyword>
<evidence type="ECO:0000256" key="1">
    <source>
        <dbReference type="ARBA" id="ARBA00023242"/>
    </source>
</evidence>
<dbReference type="Pfam" id="PF04082">
    <property type="entry name" value="Fungal_trans"/>
    <property type="match status" value="1"/>
</dbReference>
<reference evidence="3" key="1">
    <citation type="submission" date="2020-01" db="EMBL/GenBank/DDBJ databases">
        <title>Identification and distribution of gene clusters putatively required for synthesis of sphingolipid metabolism inhibitors in phylogenetically diverse species of the filamentous fungus Fusarium.</title>
        <authorList>
            <person name="Kim H.-S."/>
            <person name="Busman M."/>
            <person name="Brown D.W."/>
            <person name="Divon H."/>
            <person name="Uhlig S."/>
            <person name="Proctor R.H."/>
        </authorList>
    </citation>
    <scope>NUCLEOTIDE SEQUENCE</scope>
    <source>
        <strain evidence="3">NRRL 31653</strain>
    </source>
</reference>
<dbReference type="PANTHER" id="PTHR47585">
    <property type="match status" value="1"/>
</dbReference>
<dbReference type="GO" id="GO:0008270">
    <property type="term" value="F:zinc ion binding"/>
    <property type="evidence" value="ECO:0007669"/>
    <property type="project" value="InterPro"/>
</dbReference>
<dbReference type="GO" id="GO:0003677">
    <property type="term" value="F:DNA binding"/>
    <property type="evidence" value="ECO:0007669"/>
    <property type="project" value="InterPro"/>
</dbReference>
<dbReference type="OrthoDB" id="10265871at2759"/>
<organism evidence="3 4">
    <name type="scientific">Fusarium agapanthi</name>
    <dbReference type="NCBI Taxonomy" id="1803897"/>
    <lineage>
        <taxon>Eukaryota</taxon>
        <taxon>Fungi</taxon>
        <taxon>Dikarya</taxon>
        <taxon>Ascomycota</taxon>
        <taxon>Pezizomycotina</taxon>
        <taxon>Sordariomycetes</taxon>
        <taxon>Hypocreomycetidae</taxon>
        <taxon>Hypocreales</taxon>
        <taxon>Nectriaceae</taxon>
        <taxon>Fusarium</taxon>
        <taxon>Fusarium fujikuroi species complex</taxon>
    </lineage>
</organism>
<dbReference type="InterPro" id="IPR056362">
    <property type="entry name" value="AtuA-like_ferredoxin_dom"/>
</dbReference>
<dbReference type="EMBL" id="LUFC02000066">
    <property type="protein sequence ID" value="KAF4502621.1"/>
    <property type="molecule type" value="Genomic_DNA"/>
</dbReference>
<evidence type="ECO:0000259" key="2">
    <source>
        <dbReference type="SMART" id="SM00906"/>
    </source>
</evidence>
<dbReference type="GO" id="GO:0006351">
    <property type="term" value="P:DNA-templated transcription"/>
    <property type="evidence" value="ECO:0007669"/>
    <property type="project" value="InterPro"/>
</dbReference>
<accession>A0A9P5BPP1</accession>
<dbReference type="Proteomes" id="UP000737391">
    <property type="component" value="Unassembled WGS sequence"/>
</dbReference>
<dbReference type="InterPro" id="IPR007219">
    <property type="entry name" value="XnlR_reg_dom"/>
</dbReference>
<dbReference type="PANTHER" id="PTHR47585:SF1">
    <property type="entry name" value="DUF1446 DOMAIN-CONTAINING PROTEIN"/>
    <property type="match status" value="1"/>
</dbReference>
<keyword evidence="1" id="KW-0539">Nucleus</keyword>
<evidence type="ECO:0000313" key="4">
    <source>
        <dbReference type="Proteomes" id="UP000737391"/>
    </source>
</evidence>
<dbReference type="SMART" id="SM00906">
    <property type="entry name" value="Fungal_trans"/>
    <property type="match status" value="1"/>
</dbReference>
<feature type="domain" description="Xylanolytic transcriptional activator regulatory" evidence="2">
    <location>
        <begin position="894"/>
        <end position="967"/>
    </location>
</feature>
<dbReference type="InterPro" id="IPR010839">
    <property type="entry name" value="AtuA_N"/>
</dbReference>
<dbReference type="Pfam" id="PF07287">
    <property type="entry name" value="AtuA"/>
    <property type="match status" value="1"/>
</dbReference>
<dbReference type="Pfam" id="PF23544">
    <property type="entry name" value="AtuA_ferredoxin"/>
    <property type="match status" value="1"/>
</dbReference>
<sequence length="1251" mass="138192">MPSNKEWRAGEFGIRPVRVANCSGYHGDPAIEMYKQATLGDVDFITGDYLAEVNMANNAEAYSKGQHPGYEATALKGLELSIDTIAEKRIKVAINGGALNPEGLAVKVAALVAEKAYDLKVAYVSGDNVLPKLDRHMPQDRENALAHLDSLNGHVTVTPETYIFAKGGDESREIVSANAYLGAHAIYEAFQQGADIIICGRASDASPVIACAWYWWSWSNINYDELAGALVAGHLIECSAYVTGGNFAGFDAFDLENFVDPGFPIAEIAQDGSCVITKHEGTGGIVTVDTCKSQLVYELQGDVYINSDVKAYLEDIEMDQVGQDRVRVHGVRGAPPPDTTKLALFYKGGYEMQALFNATGHNFEQKFALLEKQVRFHLGEEKLSHLDFLEFQRIGVPAVNPANQNSGTVYLRILAQSTKAEALQAIMMAIGNISLKHYSGFHSSLDFRSAMPRPYLAYYPALWQQAKLEEMFHFVDGTGTTKSFKTTPPPQFEIMEERASYDTKSPTPLDGGVIEVRLGSIALGRSGDKGANLNFGLFVDTQAKWDWLRSYMSRAKVQELLGEDWRPEFSIERVEFPKIFAVHFVVYGILGRGRTGAEAQSKPLSELKFTVVMGREMAIPSPHDPEFSHAIIVGKARSDATEPGQFVDVVGVAEMTATMRTLTSPIHVNADLKYHLDNSVVVQTVAHPQLHLEAHHEFHSFTESSPGQTLTATDTSPRDTIVGGNGDMRYFGPPSGISLVSTATPRKSGQHTPESWSKWTHPSIEPLFTKQVMKPLPSWTEAFSLVSEFFADEHQVFPCFNAPAFMCLLGQQYSGTCTESPAWWVSLNSVLAIAQRRRAEAAQSAEAEDLAWAYASNALAGTWDILMRSTQLSSVQALLAIAWFFIGTPNPQPSFMLVGCAVRLAHSIGIHVESQDPSVSPAEANMRKKVFWIAICLDRELCLRTGRPPCHDLSAAYVDPPIGSLDETEIIKTVDGHELNLFKGQIQLAMIQSAIYHDLHSGKAPPNCVADSVADLLQKLENWRAEFAPTLNHGCAARCEHHGLMRLYFSYYNAVIVVSRAHSLTFWVSPNHLEILALPSKMRDSIENCLNASRCIIELSKLMPVTWKSLHWDVIPIPMSAVVILCIMAIRTPMNEFATNDTHLAGDVMQIFKTLDEANGNTYLTQVRKVCQELYRKACYAVQSSNAQLVETINVETPALQASSNANQQESHQTRHTDSMFEINLDAFEQTMPYPLPMVWDLDTSLWTSTI</sequence>
<protein>
    <submittedName>
        <fullName evidence="3">DUF1446 domain</fullName>
    </submittedName>
</protein>
<dbReference type="CDD" id="cd12148">
    <property type="entry name" value="fungal_TF_MHR"/>
    <property type="match status" value="1"/>
</dbReference>
<name>A0A9P5BPP1_9HYPO</name>
<dbReference type="AlphaFoldDB" id="A0A9P5BPP1"/>
<comment type="caution">
    <text evidence="3">The sequence shown here is derived from an EMBL/GenBank/DDBJ whole genome shotgun (WGS) entry which is preliminary data.</text>
</comment>
<evidence type="ECO:0000313" key="3">
    <source>
        <dbReference type="EMBL" id="KAF4502621.1"/>
    </source>
</evidence>